<protein>
    <submittedName>
        <fullName evidence="2">Extracellular solute-binding protein</fullName>
    </submittedName>
</protein>
<dbReference type="Proteomes" id="UP000515981">
    <property type="component" value="Chromosome"/>
</dbReference>
<keyword evidence="3" id="KW-1185">Reference proteome</keyword>
<evidence type="ECO:0000313" key="3">
    <source>
        <dbReference type="Proteomes" id="UP000515981"/>
    </source>
</evidence>
<dbReference type="InterPro" id="IPR050490">
    <property type="entry name" value="Bact_solute-bd_prot1"/>
</dbReference>
<dbReference type="PANTHER" id="PTHR43649:SF12">
    <property type="entry name" value="DIACETYLCHITOBIOSE BINDING PROTEIN DASA"/>
    <property type="match status" value="1"/>
</dbReference>
<dbReference type="SUPFAM" id="SSF53850">
    <property type="entry name" value="Periplasmic binding protein-like II"/>
    <property type="match status" value="1"/>
</dbReference>
<dbReference type="Gene3D" id="3.40.190.10">
    <property type="entry name" value="Periplasmic binding protein-like II"/>
    <property type="match status" value="1"/>
</dbReference>
<sequence length="491" mass="54926">MKKKIALVLTMAMLGSCLAGCGQNADDNGAASDQKDSTTVAQSTETAQGTEAGEKEWFGTDDGKTVTIRLWGGVQPEYGYDEVCANFNEEYKDKGVQVEYVRYVNDSSGNLQLETYLMGGGDVDLFLGYGGRSKLDKRVESNLLLDMSGMLKDYGFDLETELGESNMLDYKYDDGSVYGFPTKYENARWLMINEDMFKEAGIDIPYNGWTYSEFLSAVEKLTHGEGQDKVYGLCWSRKQNSRYVQLMLNSVLGSYQSYKNDEGTEVNFDNKVYHDGFEMVMKTLDNGWAIPIEDEYSEDLSVANTFLEGKCAITLGIPMMRLCMDQENYPHDFVTALVPAPVPDDEQYNTEFYRTHAGTPGAGDLMCIAANTKYPEACFKFAMWYLKGGMAPLVKGGRIPLWNGIDKQAFLDVLKENAEGSIDLDSMNNYLSIDRTQGVKTVQGVASTEVSAVWNEEFDAMCYGRQSVDQTIENMVKRSNELIKTELDSKK</sequence>
<dbReference type="PANTHER" id="PTHR43649">
    <property type="entry name" value="ARABINOSE-BINDING PROTEIN-RELATED"/>
    <property type="match status" value="1"/>
</dbReference>
<evidence type="ECO:0000313" key="2">
    <source>
        <dbReference type="EMBL" id="QNM02673.1"/>
    </source>
</evidence>
<gene>
    <name evidence="2" type="ORF">H9Q77_00305</name>
</gene>
<dbReference type="KEGG" id="ssun:H9Q77_00305"/>
<name>A0A7G9FVU1_9FIRM</name>
<dbReference type="AlphaFoldDB" id="A0A7G9FVU1"/>
<accession>A0A7G9FVU1</accession>
<keyword evidence="1" id="KW-0732">Signal</keyword>
<reference evidence="2 3" key="1">
    <citation type="submission" date="2020-08" db="EMBL/GenBank/DDBJ databases">
        <authorList>
            <person name="Liu C."/>
            <person name="Sun Q."/>
        </authorList>
    </citation>
    <scope>NUCLEOTIDE SEQUENCE [LARGE SCALE GENOMIC DNA]</scope>
    <source>
        <strain evidence="2 3">NSJ-8</strain>
    </source>
</reference>
<organism evidence="2 3">
    <name type="scientific">Simiaoa sunii</name>
    <dbReference type="NCBI Taxonomy" id="2763672"/>
    <lineage>
        <taxon>Bacteria</taxon>
        <taxon>Bacillati</taxon>
        <taxon>Bacillota</taxon>
        <taxon>Clostridia</taxon>
        <taxon>Lachnospirales</taxon>
        <taxon>Lachnospiraceae</taxon>
        <taxon>Simiaoa</taxon>
    </lineage>
</organism>
<dbReference type="EMBL" id="CP060633">
    <property type="protein sequence ID" value="QNM02673.1"/>
    <property type="molecule type" value="Genomic_DNA"/>
</dbReference>
<evidence type="ECO:0000256" key="1">
    <source>
        <dbReference type="SAM" id="SignalP"/>
    </source>
</evidence>
<dbReference type="RefSeq" id="WP_118550200.1">
    <property type="nucleotide sequence ID" value="NZ_CP060633.1"/>
</dbReference>
<proteinExistence type="predicted"/>
<feature type="chain" id="PRO_5038930686" evidence="1">
    <location>
        <begin position="20"/>
        <end position="491"/>
    </location>
</feature>
<dbReference type="Pfam" id="PF01547">
    <property type="entry name" value="SBP_bac_1"/>
    <property type="match status" value="1"/>
</dbReference>
<feature type="signal peptide" evidence="1">
    <location>
        <begin position="1"/>
        <end position="19"/>
    </location>
</feature>
<dbReference type="InterPro" id="IPR006059">
    <property type="entry name" value="SBP"/>
</dbReference>
<dbReference type="PROSITE" id="PS51257">
    <property type="entry name" value="PROKAR_LIPOPROTEIN"/>
    <property type="match status" value="1"/>
</dbReference>